<proteinExistence type="predicted"/>
<organism evidence="1">
    <name type="scientific">viral metagenome</name>
    <dbReference type="NCBI Taxonomy" id="1070528"/>
    <lineage>
        <taxon>unclassified sequences</taxon>
        <taxon>metagenomes</taxon>
        <taxon>organismal metagenomes</taxon>
    </lineage>
</organism>
<sequence>MHENIKDIANLYPNWKVYIYHGDIDIEPFQSYSNVVLIKGKYTDAHLMLDRFVAIDSPDVEIMMVRDADSRINVRDQWCIQQFLVSPHKFHIIRDHPHHRWFILGGLWGIKKGCIPHFSLRRAIDIYRSENKNRSGYDQYFLKDVVYPKINTTSLIHGQITLKGEEHAIPIPLKHNGIFCGQIIEYSADGTTYVDKEHCRLLLQ</sequence>
<dbReference type="AlphaFoldDB" id="A0A6C0I7J6"/>
<accession>A0A6C0I7J6</accession>
<reference evidence="1" key="1">
    <citation type="journal article" date="2020" name="Nature">
        <title>Giant virus diversity and host interactions through global metagenomics.</title>
        <authorList>
            <person name="Schulz F."/>
            <person name="Roux S."/>
            <person name="Paez-Espino D."/>
            <person name="Jungbluth S."/>
            <person name="Walsh D.A."/>
            <person name="Denef V.J."/>
            <person name="McMahon K.D."/>
            <person name="Konstantinidis K.T."/>
            <person name="Eloe-Fadrosh E.A."/>
            <person name="Kyrpides N.C."/>
            <person name="Woyke T."/>
        </authorList>
    </citation>
    <scope>NUCLEOTIDE SEQUENCE</scope>
    <source>
        <strain evidence="1">GVMAG-M-3300023184-50</strain>
    </source>
</reference>
<name>A0A6C0I7J6_9ZZZZ</name>
<protein>
    <recommendedName>
        <fullName evidence="2">Glycosyltransferase</fullName>
    </recommendedName>
</protein>
<dbReference type="EMBL" id="MN740114">
    <property type="protein sequence ID" value="QHT88286.1"/>
    <property type="molecule type" value="Genomic_DNA"/>
</dbReference>
<evidence type="ECO:0008006" key="2">
    <source>
        <dbReference type="Google" id="ProtNLM"/>
    </source>
</evidence>
<evidence type="ECO:0000313" key="1">
    <source>
        <dbReference type="EMBL" id="QHT88286.1"/>
    </source>
</evidence>